<dbReference type="EMBL" id="JAJJMA010227110">
    <property type="protein sequence ID" value="MCL7041756.1"/>
    <property type="molecule type" value="Genomic_DNA"/>
</dbReference>
<comment type="caution">
    <text evidence="5">The sequence shown here is derived from an EMBL/GenBank/DDBJ whole genome shotgun (WGS) entry which is preliminary data.</text>
</comment>
<evidence type="ECO:0000256" key="1">
    <source>
        <dbReference type="ARBA" id="ARBA00022729"/>
    </source>
</evidence>
<dbReference type="PANTHER" id="PTHR32208">
    <property type="entry name" value="SECRETED PROTEIN-RELATED"/>
    <property type="match status" value="1"/>
</dbReference>
<keyword evidence="6" id="KW-1185">Reference proteome</keyword>
<sequence length="589" mass="65226">MDVLHMRSTSLILLFLLIGFGFCKPVVSFPFGMGGIFGGDIRTGFQDGFGDETGALEERNTQSNDIETDYTGSWELASENSGVSSMHIQLLPTNKAIMFDATVFGETKVRLPGTCRPIPKTKGLMDCTAHAVEFDIETSEIRPLKILTDTWCSSGGMAPDGTLINTGGWDDGGQAIRYLKACEDCDFTEYPMALTGQRWYSTQTMLPDGSFIVVGGRRMFNYEFVPKPGVNNAKNYDLPLLRETTDLVENNLYPFVHLSSDGNLFILANSRSILLDPRTQKVVREFPVLPDGARNYPASGMSALLPIKLHGENADVIPVEVIVCGGSKPEAFSLAEKGNFLPALTSCGRIQITKPKAAWKIENMPSPRVMGDMLNLPTGDLLIINGAKKGASGWEFADDPNLTPVIYRPMKPKDERFIELEPTTIARMYHSTSAVLPDGRILVAGSNTHNVYKADVKFPTELRVEKFSPPYLDPMLNSKRPQVTSELNNQKFQYGEEFTMRIRLLQFPILSKKDIKVTIYAPPFTTHGYSMNQRLIVLAIKDIRPVFPGVFEISTLSPPYGEVAPPGYYLLFVNYRGVPSKGVWIQIGA</sequence>
<evidence type="ECO:0000313" key="5">
    <source>
        <dbReference type="EMBL" id="MCL7041756.1"/>
    </source>
</evidence>
<evidence type="ECO:0000259" key="3">
    <source>
        <dbReference type="Pfam" id="PF07250"/>
    </source>
</evidence>
<feature type="domain" description="Galactose oxidase-like Early set" evidence="4">
    <location>
        <begin position="480"/>
        <end position="587"/>
    </location>
</feature>
<organism evidence="5 6">
    <name type="scientific">Papaver nudicaule</name>
    <name type="common">Iceland poppy</name>
    <dbReference type="NCBI Taxonomy" id="74823"/>
    <lineage>
        <taxon>Eukaryota</taxon>
        <taxon>Viridiplantae</taxon>
        <taxon>Streptophyta</taxon>
        <taxon>Embryophyta</taxon>
        <taxon>Tracheophyta</taxon>
        <taxon>Spermatophyta</taxon>
        <taxon>Magnoliopsida</taxon>
        <taxon>Ranunculales</taxon>
        <taxon>Papaveraceae</taxon>
        <taxon>Papaveroideae</taxon>
        <taxon>Papaver</taxon>
    </lineage>
</organism>
<dbReference type="InterPro" id="IPR037293">
    <property type="entry name" value="Gal_Oxidase_central_sf"/>
</dbReference>
<accession>A0AA41VI81</accession>
<dbReference type="SUPFAM" id="SSF81296">
    <property type="entry name" value="E set domains"/>
    <property type="match status" value="1"/>
</dbReference>
<dbReference type="SUPFAM" id="SSF50965">
    <property type="entry name" value="Galactose oxidase, central domain"/>
    <property type="match status" value="1"/>
</dbReference>
<dbReference type="Pfam" id="PF09118">
    <property type="entry name" value="GO-like_E_set"/>
    <property type="match status" value="1"/>
</dbReference>
<dbReference type="InterPro" id="IPR009880">
    <property type="entry name" value="Glyoxal_oxidase_N"/>
</dbReference>
<dbReference type="CDD" id="cd02851">
    <property type="entry name" value="E_set_GO_C"/>
    <property type="match status" value="1"/>
</dbReference>
<reference evidence="5" key="1">
    <citation type="submission" date="2022-03" db="EMBL/GenBank/DDBJ databases">
        <title>A functionally conserved STORR gene fusion in Papaver species that diverged 16.8 million years ago.</title>
        <authorList>
            <person name="Catania T."/>
        </authorList>
    </citation>
    <scope>NUCLEOTIDE SEQUENCE</scope>
    <source>
        <strain evidence="5">S-191538</strain>
    </source>
</reference>
<dbReference type="Pfam" id="PF07250">
    <property type="entry name" value="Glyoxal_oxid_N"/>
    <property type="match status" value="1"/>
</dbReference>
<dbReference type="InterPro" id="IPR011043">
    <property type="entry name" value="Gal_Oxase/kelch_b-propeller"/>
</dbReference>
<name>A0AA41VI81_PAPNU</name>
<feature type="signal peptide" evidence="2">
    <location>
        <begin position="1"/>
        <end position="28"/>
    </location>
</feature>
<dbReference type="InterPro" id="IPR015202">
    <property type="entry name" value="GO-like_E_set"/>
</dbReference>
<proteinExistence type="predicted"/>
<evidence type="ECO:0000256" key="2">
    <source>
        <dbReference type="SAM" id="SignalP"/>
    </source>
</evidence>
<dbReference type="Gene3D" id="2.60.40.10">
    <property type="entry name" value="Immunoglobulins"/>
    <property type="match status" value="1"/>
</dbReference>
<dbReference type="PANTHER" id="PTHR32208:SF93">
    <property type="entry name" value="ALDEHYDE OXIDASE GLOX1"/>
    <property type="match status" value="1"/>
</dbReference>
<evidence type="ECO:0000259" key="4">
    <source>
        <dbReference type="Pfam" id="PF09118"/>
    </source>
</evidence>
<gene>
    <name evidence="5" type="ORF">MKW94_027553</name>
</gene>
<keyword evidence="1 2" id="KW-0732">Signal</keyword>
<feature type="domain" description="Glyoxal oxidase N-terminal" evidence="3">
    <location>
        <begin position="86"/>
        <end position="471"/>
    </location>
</feature>
<dbReference type="Gene3D" id="2.130.10.80">
    <property type="entry name" value="Galactose oxidase/kelch, beta-propeller"/>
    <property type="match status" value="1"/>
</dbReference>
<feature type="chain" id="PRO_5041339933" evidence="2">
    <location>
        <begin position="29"/>
        <end position="589"/>
    </location>
</feature>
<dbReference type="Proteomes" id="UP001177140">
    <property type="component" value="Unassembled WGS sequence"/>
</dbReference>
<dbReference type="AlphaFoldDB" id="A0AA41VI81"/>
<dbReference type="InterPro" id="IPR014756">
    <property type="entry name" value="Ig_E-set"/>
</dbReference>
<protein>
    <submittedName>
        <fullName evidence="5">Uncharacterized protein</fullName>
    </submittedName>
</protein>
<evidence type="ECO:0000313" key="6">
    <source>
        <dbReference type="Proteomes" id="UP001177140"/>
    </source>
</evidence>
<dbReference type="InterPro" id="IPR013783">
    <property type="entry name" value="Ig-like_fold"/>
</dbReference>